<dbReference type="EMBL" id="CADCVB010000158">
    <property type="protein sequence ID" value="CAA9440475.1"/>
    <property type="molecule type" value="Genomic_DNA"/>
</dbReference>
<feature type="compositionally biased region" description="Polar residues" evidence="1">
    <location>
        <begin position="1"/>
        <end position="13"/>
    </location>
</feature>
<proteinExistence type="predicted"/>
<evidence type="ECO:0000256" key="2">
    <source>
        <dbReference type="SAM" id="Phobius"/>
    </source>
</evidence>
<feature type="transmembrane region" description="Helical" evidence="2">
    <location>
        <begin position="57"/>
        <end position="81"/>
    </location>
</feature>
<keyword evidence="2" id="KW-0472">Membrane</keyword>
<keyword evidence="2" id="KW-1133">Transmembrane helix</keyword>
<gene>
    <name evidence="3" type="ORF">AVDCRST_MAG78-2385</name>
</gene>
<keyword evidence="2" id="KW-0812">Transmembrane</keyword>
<evidence type="ECO:0000313" key="3">
    <source>
        <dbReference type="EMBL" id="CAA9440475.1"/>
    </source>
</evidence>
<protein>
    <submittedName>
        <fullName evidence="3">Uncharacterized protein</fullName>
    </submittedName>
</protein>
<feature type="transmembrane region" description="Helical" evidence="2">
    <location>
        <begin position="29"/>
        <end position="51"/>
    </location>
</feature>
<feature type="transmembrane region" description="Helical" evidence="2">
    <location>
        <begin position="88"/>
        <end position="109"/>
    </location>
</feature>
<name>A0A6J4QL34_9ACTN</name>
<dbReference type="AlphaFoldDB" id="A0A6J4QL34"/>
<reference evidence="3" key="1">
    <citation type="submission" date="2020-02" db="EMBL/GenBank/DDBJ databases">
        <authorList>
            <person name="Meier V. D."/>
        </authorList>
    </citation>
    <scope>NUCLEOTIDE SEQUENCE</scope>
    <source>
        <strain evidence="3">AVDCRST_MAG78</strain>
    </source>
</reference>
<feature type="region of interest" description="Disordered" evidence="1">
    <location>
        <begin position="1"/>
        <end position="21"/>
    </location>
</feature>
<organism evidence="3">
    <name type="scientific">uncultured Rubrobacteraceae bacterium</name>
    <dbReference type="NCBI Taxonomy" id="349277"/>
    <lineage>
        <taxon>Bacteria</taxon>
        <taxon>Bacillati</taxon>
        <taxon>Actinomycetota</taxon>
        <taxon>Rubrobacteria</taxon>
        <taxon>Rubrobacterales</taxon>
        <taxon>Rubrobacteraceae</taxon>
        <taxon>environmental samples</taxon>
    </lineage>
</organism>
<sequence>MSERNTGLSNSRRPSPGEDKRREETARSFFASVVCLVGIVLALGVVLYAILFGAIGVVNYGVGVVSGGAVGVLLGVLGYYLGASRLGTATIVISIVALFFGLAASQGLIPGFSDTDRDLPEVEPASQRPSS</sequence>
<evidence type="ECO:0000256" key="1">
    <source>
        <dbReference type="SAM" id="MobiDB-lite"/>
    </source>
</evidence>
<accession>A0A6J4QL34</accession>